<feature type="transmembrane region" description="Helical" evidence="1">
    <location>
        <begin position="12"/>
        <end position="33"/>
    </location>
</feature>
<accession>D6GWU0</accession>
<dbReference type="Pfam" id="PF13385">
    <property type="entry name" value="Laminin_G_3"/>
    <property type="match status" value="1"/>
</dbReference>
<keyword evidence="1" id="KW-0812">Transmembrane</keyword>
<dbReference type="AlphaFoldDB" id="D6GWU0"/>
<evidence type="ECO:0008006" key="4">
    <source>
        <dbReference type="Google" id="ProtNLM"/>
    </source>
</evidence>
<dbReference type="EMBL" id="GG745609">
    <property type="protein sequence ID" value="EFD92315.1"/>
    <property type="molecule type" value="Genomic_DNA"/>
</dbReference>
<reference evidence="2 3" key="1">
    <citation type="journal article" date="2010" name="Proc. Natl. Acad. Sci. U.S.A.">
        <title>Enigmatic, ultrasmall, uncultivated Archaea.</title>
        <authorList>
            <person name="Baker B.J."/>
            <person name="Comolli L.R."/>
            <person name="Dick G.J."/>
            <person name="Hauser L.J."/>
            <person name="Hyatt D."/>
            <person name="Dill B.D."/>
            <person name="Land M.L."/>
            <person name="Verberkmoes N.C."/>
            <person name="Hettich R.L."/>
            <person name="Banfield J.F."/>
        </authorList>
    </citation>
    <scope>NUCLEOTIDE SEQUENCE [LARGE SCALE GENOMIC DNA]</scope>
</reference>
<gene>
    <name evidence="2" type="ORF">BJBARM5_0967</name>
</gene>
<evidence type="ECO:0000313" key="3">
    <source>
        <dbReference type="Proteomes" id="UP000009376"/>
    </source>
</evidence>
<keyword evidence="1" id="KW-0472">Membrane</keyword>
<keyword evidence="1" id="KW-1133">Transmembrane helix</keyword>
<evidence type="ECO:0000256" key="1">
    <source>
        <dbReference type="SAM" id="Phobius"/>
    </source>
</evidence>
<dbReference type="Gene3D" id="2.60.120.200">
    <property type="match status" value="1"/>
</dbReference>
<organism evidence="2 3">
    <name type="scientific">Candidatus Parvarchaeum acidophilus ARMAN-5</name>
    <dbReference type="NCBI Taxonomy" id="662762"/>
    <lineage>
        <taxon>Archaea</taxon>
        <taxon>Candidatus Parvarchaeota</taxon>
        <taxon>Candidatus Parvarchaeum</taxon>
    </lineage>
</organism>
<proteinExistence type="predicted"/>
<name>D6GWU0_PARA5</name>
<protein>
    <recommendedName>
        <fullName evidence="4">DUF2341 domain-containing protein</fullName>
    </recommendedName>
</protein>
<evidence type="ECO:0000313" key="2">
    <source>
        <dbReference type="EMBL" id="EFD92315.1"/>
    </source>
</evidence>
<dbReference type="InterPro" id="IPR013320">
    <property type="entry name" value="ConA-like_dom_sf"/>
</dbReference>
<dbReference type="SUPFAM" id="SSF49899">
    <property type="entry name" value="Concanavalin A-like lectins/glucanases"/>
    <property type="match status" value="1"/>
</dbReference>
<dbReference type="Proteomes" id="UP000009376">
    <property type="component" value="Unassembled WGS sequence"/>
</dbReference>
<sequence>MQISLKSQSSLEYLLVMGIGIFILVAAISYAIYYQVGYNSAGSVQNLQLAATSISNAVNAVSNSGIGSIQQFTFTSSGLDLTSSICNTSLSLNYAGKEASQSLQMYTTGVLPINPGTYTAYVKSVKVNGITEAQLSVNLPISYISTSYIYNPSSIFYNVSFLDGSDNLVGNVNFTLIIYNNDKIIAEQNETTISGYYSGSISPSSGQFLPNSVAEIYVSSLGIISPSCFLPQELLVVPSNIINYVPLTITNSQNAPTVSPFQQKVVIDSAEYQQYEASNLSNVEFFYPNGTVINSWLESGNSNTAASTIYWLKISGILAHSSETVYLGFASKSTNLFNTTNDGEAPQLSSTYAEYDDGANVFNFYDNFAGTALSSQWTSSSTSSYSIKVDDGLTISLPSGAAAGGAYVNSVNAVVGNNIILQGLINQGDESTTNERGLIGASISNSVYQVWDNGGSSGDTIVGWSAGKDNVGNIIQAMSVLNGAYTYLNSISSNSNLNIYSVFVSDSTVGTYVNDGSVSTTTTDVPPKPLYISLSDYSTGGGAAVNSFYQWIRTRAYPPNGVMPSVTIGSVQPQIVVFVNGVKDGNNGIADSTTMNITAFGIKSSHIGLMINGTIVSQLGSASLSYQKPMSPGLYNITVFSNQSNLANQTYWEAVAAIPKGITNFVPVSITNQQNVATPSVFQQNLSIDSFLYKNFENSSLNNVEFFSPSGSTISSWLQSGDIAYFNGSAYAVLPENYPYNMGTSFTISVWFKTTGQGVIIGNGNSANPGSSGCYSPTIFVNKNGDIAGGDWIGSEPFDTNYFVANGKWTEVTITQTPTEQILYVNGNEIASASGTPQACSPTYWSIGTGHSGWVGTDTSSPEYNFIGSISNVQFYNQVFTPSKVASLYDKGLAASPLTNSGLIAWYLLSGNVSQQNGHNAPTVTGSIQFKGVSSASTSTNYWIKTGSIQPRESYIVFVGFSLPNVSLFNNTNDGEAPQLSSTYGEYDNGKNVFLEYGNFVNGMGFDGWTEAVTSGSFTPLATNEGIEMINDTGGEGTHITPPNPLVEEPVIAEYSWKFSEGPSDGEILSLFGNPSSLTGPPVVTCGGGNLALGDSVMLMLEEVGMNCSGKYIPAILDNVNDKIISTVNNLPSITPQNYTERLTIVNSTFAEAGAFNFSEVYPVSEFSSLNIPINMEGVIPSVFNYPTMMIAAGSGGGYTYQYIQWAVVRAYPPNGIMPVETSGYINGNPN</sequence>